<dbReference type="Proteomes" id="UP000243499">
    <property type="component" value="Chromosome 6"/>
</dbReference>
<feature type="region of interest" description="Disordered" evidence="1">
    <location>
        <begin position="69"/>
        <end position="253"/>
    </location>
</feature>
<accession>A0A2T8IG11</accession>
<feature type="compositionally biased region" description="Basic and acidic residues" evidence="1">
    <location>
        <begin position="168"/>
        <end position="180"/>
    </location>
</feature>
<dbReference type="AlphaFoldDB" id="A0A2T8IG11"/>
<feature type="compositionally biased region" description="Basic residues" evidence="1">
    <location>
        <begin position="121"/>
        <end position="130"/>
    </location>
</feature>
<evidence type="ECO:0000313" key="2">
    <source>
        <dbReference type="EMBL" id="PVH36610.1"/>
    </source>
</evidence>
<feature type="compositionally biased region" description="Polar residues" evidence="1">
    <location>
        <begin position="99"/>
        <end position="108"/>
    </location>
</feature>
<reference evidence="2" key="1">
    <citation type="submission" date="2018-04" db="EMBL/GenBank/DDBJ databases">
        <title>WGS assembly of Panicum hallii.</title>
        <authorList>
            <person name="Lovell J."/>
            <person name="Jenkins J."/>
            <person name="Lowry D."/>
            <person name="Mamidi S."/>
            <person name="Sreedasyam A."/>
            <person name="Weng X."/>
            <person name="Barry K."/>
            <person name="Bonette J."/>
            <person name="Campitelli B."/>
            <person name="Daum C."/>
            <person name="Gordon S."/>
            <person name="Gould B."/>
            <person name="Lipzen A."/>
            <person name="Macqueen A."/>
            <person name="Palacio-Mejia J."/>
            <person name="Plott C."/>
            <person name="Shakirov E."/>
            <person name="Shu S."/>
            <person name="Yoshinaga Y."/>
            <person name="Zane M."/>
            <person name="Rokhsar D."/>
            <person name="Grimwood J."/>
            <person name="Schmutz J."/>
            <person name="Juenger T."/>
        </authorList>
    </citation>
    <scope>NUCLEOTIDE SEQUENCE [LARGE SCALE GENOMIC DNA]</scope>
    <source>
        <strain evidence="2">FIL2</strain>
    </source>
</reference>
<feature type="compositionally biased region" description="Pro residues" evidence="1">
    <location>
        <begin position="222"/>
        <end position="232"/>
    </location>
</feature>
<feature type="compositionally biased region" description="Basic and acidic residues" evidence="1">
    <location>
        <begin position="88"/>
        <end position="98"/>
    </location>
</feature>
<dbReference type="EMBL" id="CM008051">
    <property type="protein sequence ID" value="PVH36610.1"/>
    <property type="molecule type" value="Genomic_DNA"/>
</dbReference>
<gene>
    <name evidence="2" type="ORF">PAHAL_6G121700</name>
</gene>
<evidence type="ECO:0000256" key="1">
    <source>
        <dbReference type="SAM" id="MobiDB-lite"/>
    </source>
</evidence>
<feature type="compositionally biased region" description="Gly residues" evidence="1">
    <location>
        <begin position="131"/>
        <end position="140"/>
    </location>
</feature>
<name>A0A2T8IG11_9POAL</name>
<feature type="compositionally biased region" description="Low complexity" evidence="1">
    <location>
        <begin position="146"/>
        <end position="167"/>
    </location>
</feature>
<proteinExistence type="predicted"/>
<protein>
    <submittedName>
        <fullName evidence="2">Uncharacterized protein</fullName>
    </submittedName>
</protein>
<organism evidence="2">
    <name type="scientific">Panicum hallii</name>
    <dbReference type="NCBI Taxonomy" id="206008"/>
    <lineage>
        <taxon>Eukaryota</taxon>
        <taxon>Viridiplantae</taxon>
        <taxon>Streptophyta</taxon>
        <taxon>Embryophyta</taxon>
        <taxon>Tracheophyta</taxon>
        <taxon>Spermatophyta</taxon>
        <taxon>Magnoliopsida</taxon>
        <taxon>Liliopsida</taxon>
        <taxon>Poales</taxon>
        <taxon>Poaceae</taxon>
        <taxon>PACMAD clade</taxon>
        <taxon>Panicoideae</taxon>
        <taxon>Panicodae</taxon>
        <taxon>Paniceae</taxon>
        <taxon>Panicinae</taxon>
        <taxon>Panicum</taxon>
        <taxon>Panicum sect. Panicum</taxon>
    </lineage>
</organism>
<feature type="compositionally biased region" description="Basic residues" evidence="1">
    <location>
        <begin position="236"/>
        <end position="253"/>
    </location>
</feature>
<sequence>MMRPPPTHLPCVPLLPSPQATAAPYCTAHHPFLRFHRRVQVQPSPHPTLSVSIRSPLSLYNRWHGTPFLSPSASEEDGGRTTQTRPSVEARRGGRRENGTMTFSSLPTRVTFLERETAARATRRKEKRGGRTGVHGGAPGGRSRATPHPSSPSLTPSRHLLPSSPSLEDGRERERGRAHADPSMPRPPLSSRGCVEASRIRAGPSPEPWSARARRDSTAPTPLAPPPPPPGLPSTHHYHRLPTHPVYHHRRRC</sequence>
<dbReference type="Gramene" id="PVH36610">
    <property type="protein sequence ID" value="PVH36610"/>
    <property type="gene ID" value="PAHAL_6G121700"/>
</dbReference>